<organism evidence="2 3">
    <name type="scientific">Weissella ceti</name>
    <dbReference type="NCBI Taxonomy" id="759620"/>
    <lineage>
        <taxon>Bacteria</taxon>
        <taxon>Bacillati</taxon>
        <taxon>Bacillota</taxon>
        <taxon>Bacilli</taxon>
        <taxon>Lactobacillales</taxon>
        <taxon>Lactobacillaceae</taxon>
        <taxon>Weissella</taxon>
    </lineage>
</organism>
<dbReference type="InterPro" id="IPR018874">
    <property type="entry name" value="Phage_Mx8_p63_C"/>
</dbReference>
<reference evidence="2 3" key="1">
    <citation type="journal article" date="2014" name="Genome Announc.">
        <title>Complete Genome Sequences of Fish Pathogenic Weissella ceti Strains WS74 and WS105.</title>
        <authorList>
            <person name="Figueiredo H.C."/>
            <person name="Leal C.A."/>
            <person name="Dorella F.A."/>
            <person name="Carvalho A.F."/>
            <person name="Soares S.C."/>
            <person name="Pereira F.L."/>
            <person name="Azevedo V.A."/>
        </authorList>
    </citation>
    <scope>NUCLEOTIDE SEQUENCE [LARGE SCALE GENOMIC DNA]</scope>
    <source>
        <strain evidence="2 3">WS74</strain>
    </source>
</reference>
<dbReference type="PATRIC" id="fig|759620.7.peg.143"/>
<accession>A0A075TU95</accession>
<dbReference type="EMBL" id="CP009223">
    <property type="protein sequence ID" value="AIM62407.1"/>
    <property type="molecule type" value="Genomic_DNA"/>
</dbReference>
<feature type="domain" description="Bacteriophage Mx8 p63 C-terminal" evidence="1">
    <location>
        <begin position="158"/>
        <end position="255"/>
    </location>
</feature>
<dbReference type="KEGG" id="wct:WS74_0155"/>
<dbReference type="KEGG" id="wci:WS105_0154"/>
<gene>
    <name evidence="2" type="ORF">WS74_0155</name>
</gene>
<dbReference type="RefSeq" id="WP_009495529.1">
    <property type="nucleotide sequence ID" value="NZ_CP009223.1"/>
</dbReference>
<evidence type="ECO:0000259" key="1">
    <source>
        <dbReference type="Pfam" id="PF10546"/>
    </source>
</evidence>
<reference evidence="3" key="2">
    <citation type="submission" date="2014-08" db="EMBL/GenBank/DDBJ databases">
        <title>Complete genome of Weissella ceti strain WS74 isolated from diseased rainbow trout in Brazil.</title>
        <authorList>
            <person name="Figueiredo H.C.P."/>
            <person name="Leal C.A.G."/>
            <person name="Pereira F.L."/>
            <person name="Soares S.C."/>
            <person name="Dorella F.A."/>
            <person name="Carvalho A.F."/>
            <person name="Azevedo V.A.C."/>
        </authorList>
    </citation>
    <scope>NUCLEOTIDE SEQUENCE [LARGE SCALE GENOMIC DNA]</scope>
    <source>
        <strain evidence="3">WS74</strain>
    </source>
</reference>
<proteinExistence type="predicted"/>
<dbReference type="Pfam" id="PF10546">
    <property type="entry name" value="P63C"/>
    <property type="match status" value="1"/>
</dbReference>
<dbReference type="STRING" id="759620.WS105_0154"/>
<dbReference type="AlphaFoldDB" id="A0A075TU95"/>
<sequence>MTNVEEITHTGYIEIGDIELYSLVTKSGKRLISASDVFKAVGKSRRGDVRVEGYPAFIGARNIVPYIDDELRTKMIPVAYKAKNGRIAEAYDATIIPGVADLYIEAKNRGALTKPQEQVYERALIIVRALAKLGITALIDEATGFQNDRESQALQTLLQGYISDDLMKWQARFPKEYYEQIYRLYGISDQFDPANVKRPQWIGEFTNKYVYGVFPEVVMEEIKKKNPTKESARGVMYRGHKHFQHLTEKVGLPQLDTHLSQLIIVMRMSADKEEFKVNFQRMFAKELERKEIQDDIKNGASLLFEELN</sequence>
<dbReference type="KEGG" id="wce:WS08_0155"/>
<evidence type="ECO:0000313" key="3">
    <source>
        <dbReference type="Proteomes" id="UP000029079"/>
    </source>
</evidence>
<keyword evidence="3" id="KW-1185">Reference proteome</keyword>
<name>A0A075TU95_9LACO</name>
<evidence type="ECO:0000313" key="2">
    <source>
        <dbReference type="EMBL" id="AIM62407.1"/>
    </source>
</evidence>
<dbReference type="Proteomes" id="UP000029079">
    <property type="component" value="Chromosome"/>
</dbReference>
<protein>
    <recommendedName>
        <fullName evidence="1">Bacteriophage Mx8 p63 C-terminal domain-containing protein</fullName>
    </recommendedName>
</protein>